<evidence type="ECO:0000313" key="1">
    <source>
        <dbReference type="EMBL" id="JAE27667.1"/>
    </source>
</evidence>
<organism evidence="1">
    <name type="scientific">Arundo donax</name>
    <name type="common">Giant reed</name>
    <name type="synonym">Donax arundinaceus</name>
    <dbReference type="NCBI Taxonomy" id="35708"/>
    <lineage>
        <taxon>Eukaryota</taxon>
        <taxon>Viridiplantae</taxon>
        <taxon>Streptophyta</taxon>
        <taxon>Embryophyta</taxon>
        <taxon>Tracheophyta</taxon>
        <taxon>Spermatophyta</taxon>
        <taxon>Magnoliopsida</taxon>
        <taxon>Liliopsida</taxon>
        <taxon>Poales</taxon>
        <taxon>Poaceae</taxon>
        <taxon>PACMAD clade</taxon>
        <taxon>Arundinoideae</taxon>
        <taxon>Arundineae</taxon>
        <taxon>Arundo</taxon>
    </lineage>
</organism>
<protein>
    <submittedName>
        <fullName evidence="1">Uncharacterized protein</fullName>
    </submittedName>
</protein>
<sequence>MVQAVERPYRMKCRRRRIVLSKPQDPLAYITNGQTPPISIARGTAGLCVADGVAVAISTLNQARRRWVVHGAVLGGGAERGCLR</sequence>
<name>A0A0A9GSY9_ARUDO</name>
<reference evidence="1" key="1">
    <citation type="submission" date="2014-09" db="EMBL/GenBank/DDBJ databases">
        <authorList>
            <person name="Magalhaes I.L.F."/>
            <person name="Oliveira U."/>
            <person name="Santos F.R."/>
            <person name="Vidigal T.H.D.A."/>
            <person name="Brescovit A.D."/>
            <person name="Santos A.J."/>
        </authorList>
    </citation>
    <scope>NUCLEOTIDE SEQUENCE</scope>
    <source>
        <tissue evidence="1">Shoot tissue taken approximately 20 cm above the soil surface</tissue>
    </source>
</reference>
<dbReference type="AlphaFoldDB" id="A0A0A9GSY9"/>
<reference evidence="1" key="2">
    <citation type="journal article" date="2015" name="Data Brief">
        <title>Shoot transcriptome of the giant reed, Arundo donax.</title>
        <authorList>
            <person name="Barrero R.A."/>
            <person name="Guerrero F.D."/>
            <person name="Moolhuijzen P."/>
            <person name="Goolsby J.A."/>
            <person name="Tidwell J."/>
            <person name="Bellgard S.E."/>
            <person name="Bellgard M.I."/>
        </authorList>
    </citation>
    <scope>NUCLEOTIDE SEQUENCE</scope>
    <source>
        <tissue evidence="1">Shoot tissue taken approximately 20 cm above the soil surface</tissue>
    </source>
</reference>
<proteinExistence type="predicted"/>
<dbReference type="EMBL" id="GBRH01170229">
    <property type="protein sequence ID" value="JAE27667.1"/>
    <property type="molecule type" value="Transcribed_RNA"/>
</dbReference>
<accession>A0A0A9GSY9</accession>